<feature type="compositionally biased region" description="Polar residues" evidence="1">
    <location>
        <begin position="10"/>
        <end position="24"/>
    </location>
</feature>
<evidence type="ECO:0000313" key="3">
    <source>
        <dbReference type="Proteomes" id="UP000294656"/>
    </source>
</evidence>
<protein>
    <submittedName>
        <fullName evidence="2">Uncharacterized protein</fullName>
    </submittedName>
</protein>
<organism evidence="2 3">
    <name type="scientific">Marinomonas balearica</name>
    <dbReference type="NCBI Taxonomy" id="491947"/>
    <lineage>
        <taxon>Bacteria</taxon>
        <taxon>Pseudomonadati</taxon>
        <taxon>Pseudomonadota</taxon>
        <taxon>Gammaproteobacteria</taxon>
        <taxon>Oceanospirillales</taxon>
        <taxon>Oceanospirillaceae</taxon>
        <taxon>Marinomonas</taxon>
    </lineage>
</organism>
<dbReference type="AlphaFoldDB" id="A0A4R6MFX6"/>
<evidence type="ECO:0000256" key="1">
    <source>
        <dbReference type="SAM" id="MobiDB-lite"/>
    </source>
</evidence>
<name>A0A4R6MFX6_9GAMM</name>
<dbReference type="EMBL" id="SNXC01000009">
    <property type="protein sequence ID" value="TDO99660.1"/>
    <property type="molecule type" value="Genomic_DNA"/>
</dbReference>
<gene>
    <name evidence="2" type="ORF">DFP79_0647</name>
</gene>
<sequence>MLKKNMIKAYQSNATLPKSTSSLTQDKKTYTQKHNTKDTENDKGLYRSDEDERLIKDYHFAKFQKNLDQIQNNQALQSLIDQEEWSEEDIKTLLANFR</sequence>
<keyword evidence="3" id="KW-1185">Reference proteome</keyword>
<accession>A0A4R6MFX6</accession>
<proteinExistence type="predicted"/>
<dbReference type="RefSeq" id="WP_133502502.1">
    <property type="nucleotide sequence ID" value="NZ_SNXC01000009.1"/>
</dbReference>
<feature type="compositionally biased region" description="Basic and acidic residues" evidence="1">
    <location>
        <begin position="25"/>
        <end position="45"/>
    </location>
</feature>
<dbReference type="Proteomes" id="UP000294656">
    <property type="component" value="Unassembled WGS sequence"/>
</dbReference>
<dbReference type="OrthoDB" id="6107154at2"/>
<comment type="caution">
    <text evidence="2">The sequence shown here is derived from an EMBL/GenBank/DDBJ whole genome shotgun (WGS) entry which is preliminary data.</text>
</comment>
<feature type="region of interest" description="Disordered" evidence="1">
    <location>
        <begin position="1"/>
        <end position="45"/>
    </location>
</feature>
<reference evidence="2 3" key="1">
    <citation type="submission" date="2019-03" db="EMBL/GenBank/DDBJ databases">
        <title>Genomic Encyclopedia of Type Strains, Phase III (KMG-III): the genomes of soil and plant-associated and newly described type strains.</title>
        <authorList>
            <person name="Whitman W."/>
        </authorList>
    </citation>
    <scope>NUCLEOTIDE SEQUENCE [LARGE SCALE GENOMIC DNA]</scope>
    <source>
        <strain evidence="2 3">CECT 7378</strain>
    </source>
</reference>
<evidence type="ECO:0000313" key="2">
    <source>
        <dbReference type="EMBL" id="TDO99660.1"/>
    </source>
</evidence>